<name>A0ABN7R421_9BACT</name>
<dbReference type="Pfam" id="PF11762">
    <property type="entry name" value="Arabinose_Iso_C"/>
    <property type="match status" value="1"/>
</dbReference>
<dbReference type="SUPFAM" id="SSF53743">
    <property type="entry name" value="FucI/AraA N-terminal and middle domains"/>
    <property type="match status" value="1"/>
</dbReference>
<evidence type="ECO:0000259" key="6">
    <source>
        <dbReference type="Pfam" id="PF11762"/>
    </source>
</evidence>
<keyword evidence="8" id="KW-1185">Reference proteome</keyword>
<comment type="caution">
    <text evidence="7">The sequence shown here is derived from an EMBL/GenBank/DDBJ whole genome shotgun (WGS) entry which is preliminary data.</text>
</comment>
<protein>
    <recommendedName>
        <fullName evidence="6">L-arabinose isomerase C-terminal domain-containing protein</fullName>
    </recommendedName>
</protein>
<accession>A0ABN7R421</accession>
<evidence type="ECO:0000256" key="2">
    <source>
        <dbReference type="ARBA" id="ARBA00022935"/>
    </source>
</evidence>
<evidence type="ECO:0000256" key="5">
    <source>
        <dbReference type="ARBA" id="ARBA00023277"/>
    </source>
</evidence>
<dbReference type="CDD" id="cd00578">
    <property type="entry name" value="L-fuc_L-ara-isomerases"/>
    <property type="match status" value="1"/>
</dbReference>
<dbReference type="PANTHER" id="PTHR38464:SF1">
    <property type="entry name" value="L-ARABINOSE ISOMERASE"/>
    <property type="match status" value="1"/>
</dbReference>
<dbReference type="InterPro" id="IPR004216">
    <property type="entry name" value="Fuc/Ara_isomerase_C"/>
</dbReference>
<dbReference type="InterPro" id="IPR009015">
    <property type="entry name" value="Fucose_isomerase_N/cen_sf"/>
</dbReference>
<reference evidence="7 8" key="1">
    <citation type="submission" date="2021-04" db="EMBL/GenBank/DDBJ databases">
        <authorList>
            <person name="Rodrigo-Torres L."/>
            <person name="Arahal R. D."/>
            <person name="Lucena T."/>
        </authorList>
    </citation>
    <scope>NUCLEOTIDE SEQUENCE [LARGE SCALE GENOMIC DNA]</scope>
    <source>
        <strain evidence="7 8">CECT 9623</strain>
    </source>
</reference>
<evidence type="ECO:0000313" key="7">
    <source>
        <dbReference type="EMBL" id="CAG5068866.1"/>
    </source>
</evidence>
<proteinExistence type="predicted"/>
<evidence type="ECO:0000256" key="4">
    <source>
        <dbReference type="ARBA" id="ARBA00023235"/>
    </source>
</evidence>
<dbReference type="EMBL" id="CAJRAU010000002">
    <property type="protein sequence ID" value="CAG5068866.1"/>
    <property type="molecule type" value="Genomic_DNA"/>
</dbReference>
<feature type="domain" description="L-arabinose isomerase C-terminal" evidence="6">
    <location>
        <begin position="376"/>
        <end position="515"/>
    </location>
</feature>
<dbReference type="InterPro" id="IPR003762">
    <property type="entry name" value="Lara_isomerase"/>
</dbReference>
<evidence type="ECO:0000256" key="3">
    <source>
        <dbReference type="ARBA" id="ARBA00023211"/>
    </source>
</evidence>
<keyword evidence="3" id="KW-0464">Manganese</keyword>
<dbReference type="Proteomes" id="UP000679725">
    <property type="component" value="Unassembled WGS sequence"/>
</dbReference>
<dbReference type="SUPFAM" id="SSF50443">
    <property type="entry name" value="FucI/AraA C-terminal domain-like"/>
    <property type="match status" value="1"/>
</dbReference>
<keyword evidence="4" id="KW-0413">Isomerase</keyword>
<keyword evidence="1" id="KW-0479">Metal-binding</keyword>
<evidence type="ECO:0000313" key="8">
    <source>
        <dbReference type="Proteomes" id="UP000679725"/>
    </source>
</evidence>
<evidence type="ECO:0000256" key="1">
    <source>
        <dbReference type="ARBA" id="ARBA00022723"/>
    </source>
</evidence>
<dbReference type="PANTHER" id="PTHR38464">
    <property type="entry name" value="L-ARABINOSE ISOMERASE"/>
    <property type="match status" value="1"/>
</dbReference>
<keyword evidence="2" id="KW-0054">Arabinose catabolism</keyword>
<organism evidence="7 8">
    <name type="scientific">Dyadobacter linearis</name>
    <dbReference type="NCBI Taxonomy" id="2823330"/>
    <lineage>
        <taxon>Bacteria</taxon>
        <taxon>Pseudomonadati</taxon>
        <taxon>Bacteroidota</taxon>
        <taxon>Cytophagia</taxon>
        <taxon>Cytophagales</taxon>
        <taxon>Spirosomataceae</taxon>
        <taxon>Dyadobacter</taxon>
    </lineage>
</organism>
<sequence length="520" mass="57317">MSYFCEPKFHLAGSNLLNAVFKSNKLSCGIYLYYFEFVFFDMVSHSSYRLKVGLFGIGLQAYWEQFDGLEERLKGYLETVSEKLGSFGAEIVNLGLIDSPEKALDAGHEFRRADVDLLFLYVTTYALSATVLPVVRRAKVPVIVLNLAPEAAIDYKWFNQLGDRTKMTGEWLAYCSACPVPEIANVFNRAKIPFSQITGMLHDDPLAWDEAREWIEAAQVAHIMTHNRLGVMGNYYGGMLDIYSDLTLQTATFGGHIEVIEVDELSALREQVSEPEVKQMLATFHSTFEIKEDCAEIELDRAAKTAVALDKLVEKYQLGSMAYYHKGTGNAWNENTMSSVILGNSLLTARGIPVAGEYEIKNAQAMKIMDSFGAGGSFTEYYAMDFNDDIVLMGHDGPGHIAIAEGKTKVRPLYVYHGKVGNGLSVEMSVKHGPVTLLSVVETVDGKVILLVAEGESVAGPVLEIGNTNSRYRFSLGARKFVACWNGHGPAHHCAVGIGHISSKISKLGQLLGIETRIVC</sequence>
<keyword evidence="5" id="KW-0119">Carbohydrate metabolism</keyword>
<gene>
    <name evidence="7" type="ORF">DYBT9623_01598</name>
</gene>
<dbReference type="InterPro" id="IPR024664">
    <property type="entry name" value="Ara_Isoase_C"/>
</dbReference>